<dbReference type="OrthoDB" id="5983572at2759"/>
<dbReference type="AlphaFoldDB" id="A0A7J7J1S7"/>
<feature type="compositionally biased region" description="Low complexity" evidence="1">
    <location>
        <begin position="552"/>
        <end position="587"/>
    </location>
</feature>
<feature type="region of interest" description="Disordered" evidence="1">
    <location>
        <begin position="552"/>
        <end position="596"/>
    </location>
</feature>
<keyword evidence="2" id="KW-0812">Transmembrane</keyword>
<sequence length="665" mass="74995">MFSDNLNVGVMEIENLLGPAVRSKLYTFADTNEYVFIDNYDGKYGGNCTVDKLNFNDFAFPFRVVNGQDKLVSGKDVLLLGGTSAVMDYLGNDTINDVDVDVWNGCIYIKNTDMTLNATYYFSVNNTGDSNKSWQTASGMSSVIKRIHVIQDNSAGTATSESVYEYAYFSELYEESVDDLRHFEPPLGAYCKRESAGKKVPEVPDYFSLSMELHDPQQQILIYTDEWYDFKANLSRVDYNTMQDRSKKSEPVTVINDYDTAGVAYKIHRYTKKCEIDTIDAYGIDDELLPGSTGDKKFVRIRTPKEFFNFDDLEDHPWIYSGTCEVWISKRPYPTRTSSVDAYWEWYFTNNKWVLSNGDVLETLEPFRMVVTVPDLNNQITEFNVYRFNQEPPDNDFYDISSCFDLHEQSRSYEFVMNADVKKFNLESNIGMLKYWTTAALEAQADVRAVRIHGVEFEFDETKVFTRFTILGVPNIKGDVPFPVKQVSLDEAEGFLNRSIGAGKFLVYYLMRDGKETQFQVDSESFVRSINVGHGPGSSVYYVIDNDGRPVTVAPGTTPASSTTSAQNSSTAVNSNSTTATPSPHSNKPTHIFSDVTDKQTPLPVTAEAVRQNADVAPGGAAATAIILFLIGIVIIVVPFYIITVRRRKLNDFSRSQLTMSELHD</sequence>
<gene>
    <name evidence="5" type="ORF">EB796_022288</name>
</gene>
<accession>A0A7J7J1S7</accession>
<feature type="domain" description="DUF7959" evidence="4">
    <location>
        <begin position="438"/>
        <end position="527"/>
    </location>
</feature>
<evidence type="ECO:0000313" key="6">
    <source>
        <dbReference type="Proteomes" id="UP000593567"/>
    </source>
</evidence>
<dbReference type="InterPro" id="IPR058831">
    <property type="entry name" value="LolA-like_dom_2nd"/>
</dbReference>
<evidence type="ECO:0000259" key="4">
    <source>
        <dbReference type="Pfam" id="PF25899"/>
    </source>
</evidence>
<organism evidence="5 6">
    <name type="scientific">Bugula neritina</name>
    <name type="common">Brown bryozoan</name>
    <name type="synonym">Sertularia neritina</name>
    <dbReference type="NCBI Taxonomy" id="10212"/>
    <lineage>
        <taxon>Eukaryota</taxon>
        <taxon>Metazoa</taxon>
        <taxon>Spiralia</taxon>
        <taxon>Lophotrochozoa</taxon>
        <taxon>Bryozoa</taxon>
        <taxon>Gymnolaemata</taxon>
        <taxon>Cheilostomatida</taxon>
        <taxon>Flustrina</taxon>
        <taxon>Buguloidea</taxon>
        <taxon>Bugulidae</taxon>
        <taxon>Bugula</taxon>
    </lineage>
</organism>
<dbReference type="EMBL" id="VXIV02003233">
    <property type="protein sequence ID" value="KAF6019398.1"/>
    <property type="molecule type" value="Genomic_DNA"/>
</dbReference>
<proteinExistence type="predicted"/>
<evidence type="ECO:0000259" key="3">
    <source>
        <dbReference type="Pfam" id="PF25898"/>
    </source>
</evidence>
<comment type="caution">
    <text evidence="5">The sequence shown here is derived from an EMBL/GenBank/DDBJ whole genome shotgun (WGS) entry which is preliminary data.</text>
</comment>
<keyword evidence="6" id="KW-1185">Reference proteome</keyword>
<keyword evidence="2" id="KW-0472">Membrane</keyword>
<dbReference type="PANTHER" id="PTHR36902:SF1">
    <property type="entry name" value="ENRICHED IN SURFACE-LABELED PROTEOME PROTEIN 9"/>
    <property type="match status" value="1"/>
</dbReference>
<dbReference type="Pfam" id="PF25898">
    <property type="entry name" value="LolA_2nd_metazoa"/>
    <property type="match status" value="1"/>
</dbReference>
<feature type="domain" description="LolA-like" evidence="3">
    <location>
        <begin position="186"/>
        <end position="404"/>
    </location>
</feature>
<dbReference type="Proteomes" id="UP000593567">
    <property type="component" value="Unassembled WGS sequence"/>
</dbReference>
<reference evidence="5" key="1">
    <citation type="submission" date="2020-06" db="EMBL/GenBank/DDBJ databases">
        <title>Draft genome of Bugula neritina, a colonial animal packing powerful symbionts and potential medicines.</title>
        <authorList>
            <person name="Rayko M."/>
        </authorList>
    </citation>
    <scope>NUCLEOTIDE SEQUENCE [LARGE SCALE GENOMIC DNA]</scope>
    <source>
        <strain evidence="5">Kwan_BN1</strain>
    </source>
</reference>
<evidence type="ECO:0000256" key="2">
    <source>
        <dbReference type="SAM" id="Phobius"/>
    </source>
</evidence>
<name>A0A7J7J1S7_BUGNE</name>
<dbReference type="InterPro" id="IPR058265">
    <property type="entry name" value="DUF7959"/>
</dbReference>
<dbReference type="PANTHER" id="PTHR36902">
    <property type="entry name" value="ENRICHED IN SURFACE-LABELED PROTEOME PROTEIN 9"/>
    <property type="match status" value="1"/>
</dbReference>
<dbReference type="Pfam" id="PF25899">
    <property type="entry name" value="DUF7959"/>
    <property type="match status" value="1"/>
</dbReference>
<evidence type="ECO:0000313" key="5">
    <source>
        <dbReference type="EMBL" id="KAF6019398.1"/>
    </source>
</evidence>
<evidence type="ECO:0000256" key="1">
    <source>
        <dbReference type="SAM" id="MobiDB-lite"/>
    </source>
</evidence>
<keyword evidence="2" id="KW-1133">Transmembrane helix</keyword>
<protein>
    <submittedName>
        <fullName evidence="5">Uncharacterized protein</fullName>
    </submittedName>
</protein>
<feature type="transmembrane region" description="Helical" evidence="2">
    <location>
        <begin position="621"/>
        <end position="643"/>
    </location>
</feature>